<gene>
    <name evidence="1" type="ORF">LCGC14_1488700</name>
</gene>
<comment type="caution">
    <text evidence="1">The sequence shown here is derived from an EMBL/GenBank/DDBJ whole genome shotgun (WGS) entry which is preliminary data.</text>
</comment>
<evidence type="ECO:0000313" key="1">
    <source>
        <dbReference type="EMBL" id="KKM65700.1"/>
    </source>
</evidence>
<dbReference type="InterPro" id="IPR011050">
    <property type="entry name" value="Pectin_lyase_fold/virulence"/>
</dbReference>
<dbReference type="SUPFAM" id="SSF51126">
    <property type="entry name" value="Pectin lyase-like"/>
    <property type="match status" value="1"/>
</dbReference>
<dbReference type="InterPro" id="IPR012334">
    <property type="entry name" value="Pectin_lyas_fold"/>
</dbReference>
<dbReference type="Gene3D" id="2.160.20.10">
    <property type="entry name" value="Single-stranded right-handed beta-helix, Pectin lyase-like"/>
    <property type="match status" value="1"/>
</dbReference>
<reference evidence="1" key="1">
    <citation type="journal article" date="2015" name="Nature">
        <title>Complex archaea that bridge the gap between prokaryotes and eukaryotes.</title>
        <authorList>
            <person name="Spang A."/>
            <person name="Saw J.H."/>
            <person name="Jorgensen S.L."/>
            <person name="Zaremba-Niedzwiedzka K."/>
            <person name="Martijn J."/>
            <person name="Lind A.E."/>
            <person name="van Eijk R."/>
            <person name="Schleper C."/>
            <person name="Guy L."/>
            <person name="Ettema T.J."/>
        </authorList>
    </citation>
    <scope>NUCLEOTIDE SEQUENCE</scope>
</reference>
<accession>A0A0F9LMT8</accession>
<dbReference type="AlphaFoldDB" id="A0A0F9LMT8"/>
<protein>
    <submittedName>
        <fullName evidence="1">Uncharacterized protein</fullName>
    </submittedName>
</protein>
<dbReference type="EMBL" id="LAZR01010680">
    <property type="protein sequence ID" value="KKM65700.1"/>
    <property type="molecule type" value="Genomic_DNA"/>
</dbReference>
<organism evidence="1">
    <name type="scientific">marine sediment metagenome</name>
    <dbReference type="NCBI Taxonomy" id="412755"/>
    <lineage>
        <taxon>unclassified sequences</taxon>
        <taxon>metagenomes</taxon>
        <taxon>ecological metagenomes</taxon>
    </lineage>
</organism>
<sequence length="308" mass="34251">MLIAARNSPEWYQSQAWKVCDDDATPVIQEACAEADATRDRVEFSPGKYTMMEAVEHGCSLYGIGDVRPIWRSKKPGWMFICKPEPSRFLAPTIDNLAFNGKGVASGVSLDNFQRGTVSNCRFYRCQGSIKTTHAWCSEYRNNAMFSCTGPAFVGESFTGLLSGLGIDKCRNDGPMVSVLTGNCKLENLTIEDCDSGDHPTVLLDRCLTTRLDGFDTERLACSAMVEVRDSTGIILERLEHWQEANSPGRIGTLVKDCRNVRVGPMSAAHFTEAFVRFVRSTGREHWGILNRYPDHGPQPTSLVDYKN</sequence>
<proteinExistence type="predicted"/>
<name>A0A0F9LMT8_9ZZZZ</name>